<dbReference type="GO" id="GO:0005634">
    <property type="term" value="C:nucleus"/>
    <property type="evidence" value="ECO:0007669"/>
    <property type="project" value="UniProtKB-ARBA"/>
</dbReference>
<protein>
    <submittedName>
        <fullName evidence="11">Poly</fullName>
    </submittedName>
</protein>
<dbReference type="AlphaFoldDB" id="A0A395NQK6"/>
<dbReference type="GO" id="GO:0003723">
    <property type="term" value="F:RNA binding"/>
    <property type="evidence" value="ECO:0007669"/>
    <property type="project" value="UniProtKB-KW"/>
</dbReference>
<dbReference type="InterPro" id="IPR001584">
    <property type="entry name" value="Integrase_cat-core"/>
</dbReference>
<keyword evidence="6" id="KW-0378">Hydrolase</keyword>
<dbReference type="Pfam" id="PF17917">
    <property type="entry name" value="RT_RNaseH"/>
    <property type="match status" value="1"/>
</dbReference>
<keyword evidence="12" id="KW-1185">Reference proteome</keyword>
<evidence type="ECO:0000256" key="3">
    <source>
        <dbReference type="ARBA" id="ARBA00022695"/>
    </source>
</evidence>
<evidence type="ECO:0000313" key="12">
    <source>
        <dbReference type="Proteomes" id="UP000266272"/>
    </source>
</evidence>
<dbReference type="PROSITE" id="PS50994">
    <property type="entry name" value="INTEGRASE"/>
    <property type="match status" value="1"/>
</dbReference>
<evidence type="ECO:0000256" key="4">
    <source>
        <dbReference type="ARBA" id="ARBA00022722"/>
    </source>
</evidence>
<organism evidence="11 12">
    <name type="scientific">Trichoderma arundinaceum</name>
    <dbReference type="NCBI Taxonomy" id="490622"/>
    <lineage>
        <taxon>Eukaryota</taxon>
        <taxon>Fungi</taxon>
        <taxon>Dikarya</taxon>
        <taxon>Ascomycota</taxon>
        <taxon>Pezizomycotina</taxon>
        <taxon>Sordariomycetes</taxon>
        <taxon>Hypocreomycetidae</taxon>
        <taxon>Hypocreales</taxon>
        <taxon>Hypocreaceae</taxon>
        <taxon>Trichoderma</taxon>
    </lineage>
</organism>
<evidence type="ECO:0000259" key="10">
    <source>
        <dbReference type="PROSITE" id="PS50994"/>
    </source>
</evidence>
<dbReference type="Pfam" id="PF17921">
    <property type="entry name" value="Integrase_H2C2"/>
    <property type="match status" value="1"/>
</dbReference>
<accession>A0A395NQK6</accession>
<dbReference type="InterPro" id="IPR012337">
    <property type="entry name" value="RNaseH-like_sf"/>
</dbReference>
<dbReference type="PANTHER" id="PTHR37984:SF5">
    <property type="entry name" value="PROTEIN NYNRIN-LIKE"/>
    <property type="match status" value="1"/>
</dbReference>
<dbReference type="GO" id="GO:0016787">
    <property type="term" value="F:hydrolase activity"/>
    <property type="evidence" value="ECO:0007669"/>
    <property type="project" value="UniProtKB-KW"/>
</dbReference>
<dbReference type="GO" id="GO:0015074">
    <property type="term" value="P:DNA integration"/>
    <property type="evidence" value="ECO:0007669"/>
    <property type="project" value="InterPro"/>
</dbReference>
<dbReference type="OrthoDB" id="5100833at2759"/>
<evidence type="ECO:0000256" key="7">
    <source>
        <dbReference type="ARBA" id="ARBA00022884"/>
    </source>
</evidence>
<comment type="subcellular location">
    <subcellularLocation>
        <location evidence="1">Mitochondrion</location>
    </subcellularLocation>
</comment>
<dbReference type="Proteomes" id="UP000266272">
    <property type="component" value="Unassembled WGS sequence"/>
</dbReference>
<reference evidence="11 12" key="1">
    <citation type="journal article" date="2018" name="PLoS Pathog.">
        <title>Evolution of structural diversity of trichothecenes, a family of toxins produced by plant pathogenic and entomopathogenic fungi.</title>
        <authorList>
            <person name="Proctor R.H."/>
            <person name="McCormick S.P."/>
            <person name="Kim H.S."/>
            <person name="Cardoza R.E."/>
            <person name="Stanley A.M."/>
            <person name="Lindo L."/>
            <person name="Kelly A."/>
            <person name="Brown D.W."/>
            <person name="Lee T."/>
            <person name="Vaughan M.M."/>
            <person name="Alexander N.J."/>
            <person name="Busman M."/>
            <person name="Gutierrez S."/>
        </authorList>
    </citation>
    <scope>NUCLEOTIDE SEQUENCE [LARGE SCALE GENOMIC DNA]</scope>
    <source>
        <strain evidence="11 12">IBT 40837</strain>
    </source>
</reference>
<dbReference type="Gene3D" id="3.30.420.10">
    <property type="entry name" value="Ribonuclease H-like superfamily/Ribonuclease H"/>
    <property type="match status" value="1"/>
</dbReference>
<proteinExistence type="predicted"/>
<keyword evidence="5" id="KW-0255">Endonuclease</keyword>
<keyword evidence="8" id="KW-0695">RNA-directed DNA polymerase</keyword>
<keyword evidence="4" id="KW-0540">Nuclease</keyword>
<dbReference type="GO" id="GO:0005739">
    <property type="term" value="C:mitochondrion"/>
    <property type="evidence" value="ECO:0007669"/>
    <property type="project" value="UniProtKB-SubCell"/>
</dbReference>
<evidence type="ECO:0000313" key="11">
    <source>
        <dbReference type="EMBL" id="RFU78213.1"/>
    </source>
</evidence>
<keyword evidence="7" id="KW-0694">RNA-binding</keyword>
<sequence>MFDPTKEIEIETDASDFAIGGKLHKPELRYPIYDKELMAIVEAFREWRHYCHGSLFKIKVFTDNRNIIYFATTQVLSKRQIRYLEFLAQFDYQIIHCKGTENGRADALSRKKELFQETPEIVTQNEQGHYEQKTFAATYRFEEYNPVNEEIKEYVQNWNQKQFPEESSLHNGLPILNDKIWVPDKLRKKVVKAIHVHPLHGHNGIRRMKEQVQRYYTIDGIKKQIHYRNHGLPGEMISDRGSTFVFKFRKALTARLGTHLKASTAHHPQTDGQTERIYQILKDYLVHYIDFGMDDWVEKLPIAQFAYNSTQSESTGKSPFYLNFGFEPEAYRLPREGEDVEKAIIQADDMKK</sequence>
<dbReference type="SUPFAM" id="SSF56672">
    <property type="entry name" value="DNA/RNA polymerases"/>
    <property type="match status" value="1"/>
</dbReference>
<dbReference type="InterPro" id="IPR043502">
    <property type="entry name" value="DNA/RNA_pol_sf"/>
</dbReference>
<evidence type="ECO:0000256" key="1">
    <source>
        <dbReference type="ARBA" id="ARBA00004173"/>
    </source>
</evidence>
<evidence type="ECO:0000256" key="6">
    <source>
        <dbReference type="ARBA" id="ARBA00022801"/>
    </source>
</evidence>
<evidence type="ECO:0000256" key="5">
    <source>
        <dbReference type="ARBA" id="ARBA00022759"/>
    </source>
</evidence>
<evidence type="ECO:0000256" key="9">
    <source>
        <dbReference type="ARBA" id="ARBA00023128"/>
    </source>
</evidence>
<dbReference type="EMBL" id="PXOA01000226">
    <property type="protein sequence ID" value="RFU78213.1"/>
    <property type="molecule type" value="Genomic_DNA"/>
</dbReference>
<dbReference type="GO" id="GO:0003964">
    <property type="term" value="F:RNA-directed DNA polymerase activity"/>
    <property type="evidence" value="ECO:0007669"/>
    <property type="project" value="UniProtKB-KW"/>
</dbReference>
<dbReference type="SUPFAM" id="SSF53098">
    <property type="entry name" value="Ribonuclease H-like"/>
    <property type="match status" value="1"/>
</dbReference>
<dbReference type="InterPro" id="IPR050951">
    <property type="entry name" value="Retrovirus_Pol_polyprotein"/>
</dbReference>
<feature type="domain" description="Integrase catalytic" evidence="10">
    <location>
        <begin position="160"/>
        <end position="327"/>
    </location>
</feature>
<gene>
    <name evidence="11" type="ORF">TARUN_4017</name>
</gene>
<keyword evidence="2" id="KW-0808">Transferase</keyword>
<dbReference type="PANTHER" id="PTHR37984">
    <property type="entry name" value="PROTEIN CBG26694"/>
    <property type="match status" value="1"/>
</dbReference>
<dbReference type="InterPro" id="IPR041373">
    <property type="entry name" value="RT_RNaseH"/>
</dbReference>
<keyword evidence="3" id="KW-0548">Nucleotidyltransferase</keyword>
<dbReference type="CDD" id="cd09274">
    <property type="entry name" value="RNase_HI_RT_Ty3"/>
    <property type="match status" value="1"/>
</dbReference>
<keyword evidence="9" id="KW-0496">Mitochondrion</keyword>
<evidence type="ECO:0000256" key="2">
    <source>
        <dbReference type="ARBA" id="ARBA00022679"/>
    </source>
</evidence>
<dbReference type="GO" id="GO:0004519">
    <property type="term" value="F:endonuclease activity"/>
    <property type="evidence" value="ECO:0007669"/>
    <property type="project" value="UniProtKB-KW"/>
</dbReference>
<dbReference type="InterPro" id="IPR041588">
    <property type="entry name" value="Integrase_H2C2"/>
</dbReference>
<dbReference type="STRING" id="490622.A0A395NQK6"/>
<evidence type="ECO:0000256" key="8">
    <source>
        <dbReference type="ARBA" id="ARBA00022918"/>
    </source>
</evidence>
<name>A0A395NQK6_TRIAR</name>
<comment type="caution">
    <text evidence="11">The sequence shown here is derived from an EMBL/GenBank/DDBJ whole genome shotgun (WGS) entry which is preliminary data.</text>
</comment>
<dbReference type="InterPro" id="IPR036397">
    <property type="entry name" value="RNaseH_sf"/>
</dbReference>